<dbReference type="AlphaFoldDB" id="A0A5C8G1L7"/>
<dbReference type="CDD" id="cd15482">
    <property type="entry name" value="Sialidase_non-viral"/>
    <property type="match status" value="1"/>
</dbReference>
<comment type="catalytic activity">
    <reaction evidence="1">
        <text>Hydrolysis of alpha-(2-&gt;3)-, alpha-(2-&gt;6)-, alpha-(2-&gt;8)- glycosidic linkages of terminal sialic acid residues in oligosaccharides, glycoproteins, glycolipids, colominic acid and synthetic substrates.</text>
        <dbReference type="EC" id="3.2.1.18"/>
    </reaction>
</comment>
<organism evidence="5 6">
    <name type="scientific">Brachyspira aalborgi</name>
    <dbReference type="NCBI Taxonomy" id="29522"/>
    <lineage>
        <taxon>Bacteria</taxon>
        <taxon>Pseudomonadati</taxon>
        <taxon>Spirochaetota</taxon>
        <taxon>Spirochaetia</taxon>
        <taxon>Brachyspirales</taxon>
        <taxon>Brachyspiraceae</taxon>
        <taxon>Brachyspira</taxon>
    </lineage>
</organism>
<dbReference type="InterPro" id="IPR026856">
    <property type="entry name" value="Sialidase_fam"/>
</dbReference>
<dbReference type="OrthoDB" id="308984at2"/>
<gene>
    <name evidence="5" type="ORF">EPJ67_09520</name>
</gene>
<evidence type="ECO:0000313" key="6">
    <source>
        <dbReference type="Proteomes" id="UP000325013"/>
    </source>
</evidence>
<protein>
    <recommendedName>
        <fullName evidence="3">exo-alpha-sialidase</fullName>
        <ecNumber evidence="3">3.2.1.18</ecNumber>
    </recommendedName>
</protein>
<dbReference type="GO" id="GO:0005737">
    <property type="term" value="C:cytoplasm"/>
    <property type="evidence" value="ECO:0007669"/>
    <property type="project" value="TreeGrafter"/>
</dbReference>
<dbReference type="RefSeq" id="WP_147529370.1">
    <property type="nucleotide sequence ID" value="NZ_SAYJ01000018.1"/>
</dbReference>
<dbReference type="GO" id="GO:0009313">
    <property type="term" value="P:oligosaccharide catabolic process"/>
    <property type="evidence" value="ECO:0007669"/>
    <property type="project" value="TreeGrafter"/>
</dbReference>
<evidence type="ECO:0000256" key="2">
    <source>
        <dbReference type="ARBA" id="ARBA00009348"/>
    </source>
</evidence>
<dbReference type="SUPFAM" id="SSF50939">
    <property type="entry name" value="Sialidases"/>
    <property type="match status" value="1"/>
</dbReference>
<comment type="similarity">
    <text evidence="2">Belongs to the glycosyl hydrolase 33 family.</text>
</comment>
<evidence type="ECO:0000259" key="4">
    <source>
        <dbReference type="Pfam" id="PF13859"/>
    </source>
</evidence>
<feature type="domain" description="Sialidase" evidence="4">
    <location>
        <begin position="106"/>
        <end position="401"/>
    </location>
</feature>
<reference evidence="5 6" key="1">
    <citation type="journal article" date="1992" name="Lakartidningen">
        <title>[Penicillin V and not amoxicillin is the first choice preparation in acute otitis].</title>
        <authorList>
            <person name="Kamme C."/>
            <person name="Lundgren K."/>
            <person name="Prellner K."/>
        </authorList>
    </citation>
    <scope>NUCLEOTIDE SEQUENCE [LARGE SCALE GENOMIC DNA]</scope>
    <source>
        <strain evidence="5 6">PC2777IV</strain>
    </source>
</reference>
<dbReference type="PANTHER" id="PTHR10628:SF30">
    <property type="entry name" value="EXO-ALPHA-SIALIDASE"/>
    <property type="match status" value="1"/>
</dbReference>
<dbReference type="InterPro" id="IPR011040">
    <property type="entry name" value="Sialidase"/>
</dbReference>
<dbReference type="PROSITE" id="PS51257">
    <property type="entry name" value="PROKAR_LIPOPROTEIN"/>
    <property type="match status" value="1"/>
</dbReference>
<accession>A0A5C8G1L7</accession>
<proteinExistence type="inferred from homology"/>
<dbReference type="PANTHER" id="PTHR10628">
    <property type="entry name" value="SIALIDASE"/>
    <property type="match status" value="1"/>
</dbReference>
<evidence type="ECO:0000256" key="3">
    <source>
        <dbReference type="ARBA" id="ARBA00012733"/>
    </source>
</evidence>
<evidence type="ECO:0000313" key="5">
    <source>
        <dbReference type="EMBL" id="TXJ55794.1"/>
    </source>
</evidence>
<dbReference type="GO" id="GO:0016020">
    <property type="term" value="C:membrane"/>
    <property type="evidence" value="ECO:0007669"/>
    <property type="project" value="TreeGrafter"/>
</dbReference>
<dbReference type="Gene3D" id="2.120.10.10">
    <property type="match status" value="1"/>
</dbReference>
<dbReference type="GO" id="GO:0004308">
    <property type="term" value="F:exo-alpha-sialidase activity"/>
    <property type="evidence" value="ECO:0007669"/>
    <property type="project" value="UniProtKB-EC"/>
</dbReference>
<dbReference type="InterPro" id="IPR036278">
    <property type="entry name" value="Sialidase_sf"/>
</dbReference>
<dbReference type="GO" id="GO:0006689">
    <property type="term" value="P:ganglioside catabolic process"/>
    <property type="evidence" value="ECO:0007669"/>
    <property type="project" value="TreeGrafter"/>
</dbReference>
<comment type="caution">
    <text evidence="5">The sequence shown here is derived from an EMBL/GenBank/DDBJ whole genome shotgun (WGS) entry which is preliminary data.</text>
</comment>
<dbReference type="Pfam" id="PF13859">
    <property type="entry name" value="BNR_3"/>
    <property type="match status" value="1"/>
</dbReference>
<sequence>MSQTTKRVFTRKSKLFLILVSMIIFISCKGQYFPDSEGDSGGPGGGGISGGGAGGGSGSGNIVGKDYKLPKGSLSQEEQKKAMDPNKYTATLFKKNNYGSKYFRIPALICTSNGTILAAADRRYDHPADLGKNKTRIDVIVRRSEDLGATWSEPITIGNVASDTSANHNDSYGDAFFINCHNGDVLCGFVKEPGTAAKTPRGRTAIYRSKDDGKTWTKQFEFGPAEAGIKNADRGFAASGQGLTLRHGANAGAKKLMFAYFQWNTAPNPGGLSVTAMVSSDDGATFSSVGSIKPTTPDNNIDETKAIELSDGTIMLNHRRGVGVGNRLWSKSSDAGVNWTAQGIDPEVKDPGNNADFTRYEFNGKHIKTDKYILMINSEASANGKWFFTRKNHHIRLTENEFQNGNGTANGKYAYDKQLVIGGENLYSGYPTITTLPDGTICTLTEETWETTRQPQAGDAGGDDYDIVFRRFNLYWLSDGKEYVDYNTDNLFQYKNY</sequence>
<name>A0A5C8G1L7_9SPIR</name>
<dbReference type="EMBL" id="SAYJ01000018">
    <property type="protein sequence ID" value="TXJ55794.1"/>
    <property type="molecule type" value="Genomic_DNA"/>
</dbReference>
<evidence type="ECO:0000256" key="1">
    <source>
        <dbReference type="ARBA" id="ARBA00000427"/>
    </source>
</evidence>
<dbReference type="Proteomes" id="UP000325013">
    <property type="component" value="Unassembled WGS sequence"/>
</dbReference>
<dbReference type="EC" id="3.2.1.18" evidence="3"/>